<keyword evidence="2" id="KW-0238">DNA-binding</keyword>
<evidence type="ECO:0000256" key="3">
    <source>
        <dbReference type="ARBA" id="ARBA00023163"/>
    </source>
</evidence>
<keyword evidence="3" id="KW-0804">Transcription</keyword>
<dbReference type="PANTHER" id="PTHR43130:SF3">
    <property type="entry name" value="HTH-TYPE TRANSCRIPTIONAL REGULATOR RV1931C"/>
    <property type="match status" value="1"/>
</dbReference>
<proteinExistence type="predicted"/>
<feature type="domain" description="HTH araC/xylS-type" evidence="4">
    <location>
        <begin position="228"/>
        <end position="326"/>
    </location>
</feature>
<evidence type="ECO:0000313" key="6">
    <source>
        <dbReference type="Proteomes" id="UP000249614"/>
    </source>
</evidence>
<dbReference type="InterPro" id="IPR018060">
    <property type="entry name" value="HTH_AraC"/>
</dbReference>
<dbReference type="GO" id="GO:0003700">
    <property type="term" value="F:DNA-binding transcription factor activity"/>
    <property type="evidence" value="ECO:0007669"/>
    <property type="project" value="InterPro"/>
</dbReference>
<dbReference type="SUPFAM" id="SSF52317">
    <property type="entry name" value="Class I glutamine amidotransferase-like"/>
    <property type="match status" value="1"/>
</dbReference>
<dbReference type="EMBL" id="LXXM01000207">
    <property type="protein sequence ID" value="PZS88793.1"/>
    <property type="molecule type" value="Genomic_DNA"/>
</dbReference>
<dbReference type="SUPFAM" id="SSF46689">
    <property type="entry name" value="Homeodomain-like"/>
    <property type="match status" value="2"/>
</dbReference>
<evidence type="ECO:0000313" key="5">
    <source>
        <dbReference type="EMBL" id="PZS88793.1"/>
    </source>
</evidence>
<evidence type="ECO:0000259" key="4">
    <source>
        <dbReference type="PROSITE" id="PS01124"/>
    </source>
</evidence>
<dbReference type="InterPro" id="IPR009057">
    <property type="entry name" value="Homeodomain-like_sf"/>
</dbReference>
<dbReference type="InterPro" id="IPR018062">
    <property type="entry name" value="HTH_AraC-typ_CS"/>
</dbReference>
<dbReference type="Pfam" id="PF01965">
    <property type="entry name" value="DJ-1_PfpI"/>
    <property type="match status" value="1"/>
</dbReference>
<dbReference type="PANTHER" id="PTHR43130">
    <property type="entry name" value="ARAC-FAMILY TRANSCRIPTIONAL REGULATOR"/>
    <property type="match status" value="1"/>
</dbReference>
<gene>
    <name evidence="5" type="ORF">A7X83_14135</name>
</gene>
<sequence length="330" mass="36309">MERVPTRKVCMLAYAGAQSLDISGPMEVFALASRQAQEDRPGSGPIYAVKLLAMDAQPIVMSSGIRLLPDLVYADMPDDTDTLLVCGGMGNSLDIVRADRMLVAWLGSVASRVRRVASVCSGALLLAEAGVLDGRQATTHWSDASELRERYPKVRVQADAIYTRDGPVWASAGITAGMDMALAMVAEDHGPSLALKVAKRMVMASRRSGGHSQISRQLQSLDLPDAFQKLEQWMRENLHLRLGVDELAQRSHMSPRQFNRRFVAAFRLTPRKYVEQLRVDAARLLLEATRKDVGWIATECGYGSADALRRAFLRQMGQTPSAYRTGFGSR</sequence>
<dbReference type="InterPro" id="IPR052158">
    <property type="entry name" value="INH-QAR"/>
</dbReference>
<dbReference type="PROSITE" id="PS01124">
    <property type="entry name" value="HTH_ARAC_FAMILY_2"/>
    <property type="match status" value="1"/>
</dbReference>
<organism evidence="5 6">
    <name type="scientific">Stenotrophomonas maltophilia</name>
    <name type="common">Pseudomonas maltophilia</name>
    <name type="synonym">Xanthomonas maltophilia</name>
    <dbReference type="NCBI Taxonomy" id="40324"/>
    <lineage>
        <taxon>Bacteria</taxon>
        <taxon>Pseudomonadati</taxon>
        <taxon>Pseudomonadota</taxon>
        <taxon>Gammaproteobacteria</taxon>
        <taxon>Lysobacterales</taxon>
        <taxon>Lysobacteraceae</taxon>
        <taxon>Stenotrophomonas</taxon>
        <taxon>Stenotrophomonas maltophilia group</taxon>
    </lineage>
</organism>
<evidence type="ECO:0000256" key="1">
    <source>
        <dbReference type="ARBA" id="ARBA00023015"/>
    </source>
</evidence>
<dbReference type="Pfam" id="PF12833">
    <property type="entry name" value="HTH_18"/>
    <property type="match status" value="1"/>
</dbReference>
<accession>A0A2W6I0F7</accession>
<protein>
    <recommendedName>
        <fullName evidence="4">HTH araC/xylS-type domain-containing protein</fullName>
    </recommendedName>
</protein>
<dbReference type="InterPro" id="IPR002818">
    <property type="entry name" value="DJ-1/PfpI"/>
</dbReference>
<dbReference type="Gene3D" id="3.40.50.880">
    <property type="match status" value="1"/>
</dbReference>
<dbReference type="AlphaFoldDB" id="A0A2W6I0F7"/>
<dbReference type="SMART" id="SM00342">
    <property type="entry name" value="HTH_ARAC"/>
    <property type="match status" value="1"/>
</dbReference>
<name>A0A2W6I0F7_STEMA</name>
<dbReference type="GO" id="GO:0043565">
    <property type="term" value="F:sequence-specific DNA binding"/>
    <property type="evidence" value="ECO:0007669"/>
    <property type="project" value="InterPro"/>
</dbReference>
<reference evidence="5 6" key="1">
    <citation type="submission" date="2016-05" db="EMBL/GenBank/DDBJ databases">
        <authorList>
            <person name="Lavstsen T."/>
            <person name="Jespersen J.S."/>
        </authorList>
    </citation>
    <scope>NUCLEOTIDE SEQUENCE [LARGE SCALE GENOMIC DNA]</scope>
    <source>
        <strain evidence="5 6">SM-5815</strain>
    </source>
</reference>
<dbReference type="InterPro" id="IPR029062">
    <property type="entry name" value="Class_I_gatase-like"/>
</dbReference>
<dbReference type="CDD" id="cd03137">
    <property type="entry name" value="GATase1_AraC_1"/>
    <property type="match status" value="1"/>
</dbReference>
<dbReference type="PROSITE" id="PS00041">
    <property type="entry name" value="HTH_ARAC_FAMILY_1"/>
    <property type="match status" value="1"/>
</dbReference>
<comment type="caution">
    <text evidence="5">The sequence shown here is derived from an EMBL/GenBank/DDBJ whole genome shotgun (WGS) entry which is preliminary data.</text>
</comment>
<evidence type="ECO:0000256" key="2">
    <source>
        <dbReference type="ARBA" id="ARBA00023125"/>
    </source>
</evidence>
<dbReference type="Gene3D" id="1.10.10.60">
    <property type="entry name" value="Homeodomain-like"/>
    <property type="match status" value="1"/>
</dbReference>
<keyword evidence="1" id="KW-0805">Transcription regulation</keyword>
<dbReference type="Proteomes" id="UP000249614">
    <property type="component" value="Unassembled WGS sequence"/>
</dbReference>